<evidence type="ECO:0000256" key="6">
    <source>
        <dbReference type="ARBA" id="ARBA00022833"/>
    </source>
</evidence>
<dbReference type="KEGG" id="dwu:DVJ83_14005"/>
<dbReference type="NCBIfam" id="NF006679">
    <property type="entry name" value="PRK09228.1"/>
    <property type="match status" value="1"/>
</dbReference>
<feature type="domain" description="Amidohydrolase-related" evidence="9">
    <location>
        <begin position="70"/>
        <end position="434"/>
    </location>
</feature>
<evidence type="ECO:0000256" key="8">
    <source>
        <dbReference type="RuleBase" id="RU366009"/>
    </source>
</evidence>
<dbReference type="RefSeq" id="WP_114672990.1">
    <property type="nucleotide sequence ID" value="NZ_CP031159.1"/>
</dbReference>
<evidence type="ECO:0000259" key="9">
    <source>
        <dbReference type="Pfam" id="PF01979"/>
    </source>
</evidence>
<dbReference type="GO" id="GO:0006147">
    <property type="term" value="P:guanine catabolic process"/>
    <property type="evidence" value="ECO:0007669"/>
    <property type="project" value="UniProtKB-UniRule"/>
</dbReference>
<dbReference type="Pfam" id="PF01979">
    <property type="entry name" value="Amidohydro_1"/>
    <property type="match status" value="1"/>
</dbReference>
<reference evidence="11 12" key="1">
    <citation type="submission" date="2018-07" db="EMBL/GenBank/DDBJ databases">
        <title>Complete Genome and Methylome Analysis of Deinococcus wulumuqiensis NEB 479.</title>
        <authorList>
            <person name="Fomenkov A."/>
            <person name="Luyten Y."/>
            <person name="Vincze T."/>
            <person name="Anton B.P."/>
            <person name="Clark T."/>
            <person name="Roberts R.J."/>
            <person name="Morgan R.D."/>
        </authorList>
    </citation>
    <scope>NUCLEOTIDE SEQUENCE [LARGE SCALE GENOMIC DNA]</scope>
    <source>
        <strain evidence="11 12">NEB 479</strain>
        <plasmid evidence="12">Plasmid pdrda</plasmid>
    </source>
</reference>
<dbReference type="NCBIfam" id="TIGR02967">
    <property type="entry name" value="guan_deamin"/>
    <property type="match status" value="1"/>
</dbReference>
<feature type="domain" description="Aminodeoxyfutalosine deaminase/Imidazolonepropionase-like composite" evidence="10">
    <location>
        <begin position="35"/>
        <end position="60"/>
    </location>
</feature>
<comment type="function">
    <text evidence="8">Catalyzes the hydrolytic deamination of guanine, producing xanthine and ammonia.</text>
</comment>
<keyword evidence="5 8" id="KW-0378">Hydrolase</keyword>
<proteinExistence type="inferred from homology"/>
<evidence type="ECO:0000259" key="10">
    <source>
        <dbReference type="Pfam" id="PF22039"/>
    </source>
</evidence>
<dbReference type="InterPro" id="IPR011059">
    <property type="entry name" value="Metal-dep_hydrolase_composite"/>
</dbReference>
<evidence type="ECO:0000256" key="3">
    <source>
        <dbReference type="ARBA" id="ARBA00012781"/>
    </source>
</evidence>
<dbReference type="GO" id="GO:0005829">
    <property type="term" value="C:cytosol"/>
    <property type="evidence" value="ECO:0007669"/>
    <property type="project" value="TreeGrafter"/>
</dbReference>
<dbReference type="UniPathway" id="UPA00603">
    <property type="reaction ID" value="UER00660"/>
</dbReference>
<dbReference type="GO" id="GO:0008892">
    <property type="term" value="F:guanine deaminase activity"/>
    <property type="evidence" value="ECO:0007669"/>
    <property type="project" value="UniProtKB-UniRule"/>
</dbReference>
<dbReference type="GO" id="GO:0008270">
    <property type="term" value="F:zinc ion binding"/>
    <property type="evidence" value="ECO:0007669"/>
    <property type="project" value="UniProtKB-UniRule"/>
</dbReference>
<dbReference type="InterPro" id="IPR014311">
    <property type="entry name" value="Guanine_deaminase"/>
</dbReference>
<evidence type="ECO:0000256" key="4">
    <source>
        <dbReference type="ARBA" id="ARBA00022723"/>
    </source>
</evidence>
<dbReference type="SUPFAM" id="SSF51338">
    <property type="entry name" value="Composite domain of metallo-dependent hydrolases"/>
    <property type="match status" value="1"/>
</dbReference>
<organism evidence="11 12">
    <name type="scientific">Deinococcus wulumuqiensis</name>
    <dbReference type="NCBI Taxonomy" id="980427"/>
    <lineage>
        <taxon>Bacteria</taxon>
        <taxon>Thermotogati</taxon>
        <taxon>Deinococcota</taxon>
        <taxon>Deinococci</taxon>
        <taxon>Deinococcales</taxon>
        <taxon>Deinococcaceae</taxon>
        <taxon>Deinococcus</taxon>
    </lineage>
</organism>
<comment type="catalytic activity">
    <reaction evidence="8">
        <text>guanine + H2O + H(+) = xanthine + NH4(+)</text>
        <dbReference type="Rhea" id="RHEA:14665"/>
        <dbReference type="ChEBI" id="CHEBI:15377"/>
        <dbReference type="ChEBI" id="CHEBI:15378"/>
        <dbReference type="ChEBI" id="CHEBI:16235"/>
        <dbReference type="ChEBI" id="CHEBI:17712"/>
        <dbReference type="ChEBI" id="CHEBI:28938"/>
        <dbReference type="EC" id="3.5.4.3"/>
    </reaction>
</comment>
<dbReference type="STRING" id="1288484.GCA_000348665_00833"/>
<comment type="cofactor">
    <cofactor evidence="8">
        <name>Zn(2+)</name>
        <dbReference type="ChEBI" id="CHEBI:29105"/>
    </cofactor>
    <text evidence="8">Binds 1 zinc ion per subunit.</text>
</comment>
<evidence type="ECO:0000313" key="11">
    <source>
        <dbReference type="EMBL" id="AXH00298.1"/>
    </source>
</evidence>
<name>A0A345IKS5_9DEIO</name>
<keyword evidence="6 8" id="KW-0862">Zinc</keyword>
<keyword evidence="4 8" id="KW-0479">Metal-binding</keyword>
<evidence type="ECO:0000313" key="12">
    <source>
        <dbReference type="Proteomes" id="UP000253744"/>
    </source>
</evidence>
<dbReference type="InterPro" id="IPR032466">
    <property type="entry name" value="Metal_Hydrolase"/>
</dbReference>
<dbReference type="Gene3D" id="3.20.20.140">
    <property type="entry name" value="Metal-dependent hydrolases"/>
    <property type="match status" value="1"/>
</dbReference>
<dbReference type="EMBL" id="CP031159">
    <property type="protein sequence ID" value="AXH00298.1"/>
    <property type="molecule type" value="Genomic_DNA"/>
</dbReference>
<sequence length="446" mass="47805">MIQNPTPRTLYRATFMHTPASPFDDPAGLQVQEDGGILVENGVIAATGTYAELHAAFPTAEVSDLRGGLLLPGFIDTHVHYPQGRVIGGLGMPLLEWLEKNALPEEARLADTTYARAVAQEFTRSLLHNGTTTALVFGSHFASAVDLLFGEAERSGLRAVAGLVVSDRLLRPELHTTPERAYAESKALIEKWHGTGRQLYAVTPRFSLSASEGILDACAALMREFQGLRFTSHINENVAEIGAVRDLFPEARDYLDTYERAGLVTRRSVLAHNVHPNDRELSVMAAHHCTAAHCPCSNSALGSGLFPLKRHLQAGVHVSLGTDVGGGTGFSMLKEGLQAYFMQQLQGENGVPLTPAHLLYLATRAGAKALDLQHITGDFASGKVFDAVLVSPSPHTPLRAVFDAADSPDRLLAATFATGVQGDLACVWAGGKTVYRRELGLAALSS</sequence>
<dbReference type="SUPFAM" id="SSF51556">
    <property type="entry name" value="Metallo-dependent hydrolases"/>
    <property type="match status" value="1"/>
</dbReference>
<evidence type="ECO:0000256" key="2">
    <source>
        <dbReference type="ARBA" id="ARBA00006745"/>
    </source>
</evidence>
<dbReference type="InterPro" id="IPR006680">
    <property type="entry name" value="Amidohydro-rel"/>
</dbReference>
<geneLocation type="plasmid" evidence="12">
    <name>pdrda</name>
</geneLocation>
<dbReference type="AlphaFoldDB" id="A0A345IKS5"/>
<protein>
    <recommendedName>
        <fullName evidence="3 7">Guanine deaminase</fullName>
        <shortName evidence="8">Guanase</shortName>
        <ecNumber evidence="3 7">3.5.4.3</ecNumber>
    </recommendedName>
    <alternativeName>
        <fullName evidence="8">Guanine aminohydrolase</fullName>
    </alternativeName>
</protein>
<dbReference type="EC" id="3.5.4.3" evidence="3 7"/>
<accession>A0A345IKS5</accession>
<comment type="similarity">
    <text evidence="2 8">Belongs to the metallo-dependent hydrolases superfamily. ATZ/TRZ family.</text>
</comment>
<dbReference type="PANTHER" id="PTHR11271:SF6">
    <property type="entry name" value="GUANINE DEAMINASE"/>
    <property type="match status" value="1"/>
</dbReference>
<comment type="pathway">
    <text evidence="1 8">Purine metabolism; guanine degradation; xanthine from guanine: step 1/1.</text>
</comment>
<evidence type="ECO:0000256" key="7">
    <source>
        <dbReference type="NCBIfam" id="TIGR02967"/>
    </source>
</evidence>
<dbReference type="InterPro" id="IPR054418">
    <property type="entry name" value="MQNX/HUTI_composite_N"/>
</dbReference>
<dbReference type="Pfam" id="PF22039">
    <property type="entry name" value="HUTI_composite_bact"/>
    <property type="match status" value="1"/>
</dbReference>
<dbReference type="Gene3D" id="2.30.40.10">
    <property type="entry name" value="Urease, subunit C, domain 1"/>
    <property type="match status" value="1"/>
</dbReference>
<dbReference type="InterPro" id="IPR051607">
    <property type="entry name" value="Metallo-dep_hydrolases"/>
</dbReference>
<evidence type="ECO:0000256" key="5">
    <source>
        <dbReference type="ARBA" id="ARBA00022801"/>
    </source>
</evidence>
<evidence type="ECO:0000256" key="1">
    <source>
        <dbReference type="ARBA" id="ARBA00004984"/>
    </source>
</evidence>
<keyword evidence="11" id="KW-0614">Plasmid</keyword>
<dbReference type="Proteomes" id="UP000253744">
    <property type="component" value="Plasmid pDrdA"/>
</dbReference>
<gene>
    <name evidence="11" type="primary">guaD</name>
    <name evidence="11" type="ORF">DVJ83_14005</name>
</gene>
<dbReference type="PANTHER" id="PTHR11271">
    <property type="entry name" value="GUANINE DEAMINASE"/>
    <property type="match status" value="1"/>
</dbReference>